<evidence type="ECO:0000256" key="2">
    <source>
        <dbReference type="SAM" id="Phobius"/>
    </source>
</evidence>
<keyword evidence="2" id="KW-0812">Transmembrane</keyword>
<reference evidence="4" key="1">
    <citation type="journal article" date="2023" name="Commun. Biol.">
        <title>Genome analysis of Parmales, the sister group of diatoms, reveals the evolutionary specialization of diatoms from phago-mixotrophs to photoautotrophs.</title>
        <authorList>
            <person name="Ban H."/>
            <person name="Sato S."/>
            <person name="Yoshikawa S."/>
            <person name="Yamada K."/>
            <person name="Nakamura Y."/>
            <person name="Ichinomiya M."/>
            <person name="Sato N."/>
            <person name="Blanc-Mathieu R."/>
            <person name="Endo H."/>
            <person name="Kuwata A."/>
            <person name="Ogata H."/>
        </authorList>
    </citation>
    <scope>NUCLEOTIDE SEQUENCE [LARGE SCALE GENOMIC DNA]</scope>
</reference>
<gene>
    <name evidence="3" type="ORF">TrCOL_g1932</name>
</gene>
<dbReference type="EMBL" id="BRYA01000782">
    <property type="protein sequence ID" value="GMI32458.1"/>
    <property type="molecule type" value="Genomic_DNA"/>
</dbReference>
<dbReference type="OrthoDB" id="10369196at2759"/>
<feature type="compositionally biased region" description="Basic and acidic residues" evidence="1">
    <location>
        <begin position="119"/>
        <end position="129"/>
    </location>
</feature>
<comment type="caution">
    <text evidence="3">The sequence shown here is derived from an EMBL/GenBank/DDBJ whole genome shotgun (WGS) entry which is preliminary data.</text>
</comment>
<protein>
    <submittedName>
        <fullName evidence="3">Uncharacterized protein</fullName>
    </submittedName>
</protein>
<accession>A0A9W7G3W7</accession>
<evidence type="ECO:0000313" key="3">
    <source>
        <dbReference type="EMBL" id="GMI32458.1"/>
    </source>
</evidence>
<evidence type="ECO:0000313" key="4">
    <source>
        <dbReference type="Proteomes" id="UP001165065"/>
    </source>
</evidence>
<dbReference type="AlphaFoldDB" id="A0A9W7G3W7"/>
<feature type="compositionally biased region" description="Polar residues" evidence="1">
    <location>
        <begin position="139"/>
        <end position="158"/>
    </location>
</feature>
<feature type="region of interest" description="Disordered" evidence="1">
    <location>
        <begin position="115"/>
        <end position="158"/>
    </location>
</feature>
<feature type="transmembrane region" description="Helical" evidence="2">
    <location>
        <begin position="162"/>
        <end position="182"/>
    </location>
</feature>
<organism evidence="3 4">
    <name type="scientific">Triparma columacea</name>
    <dbReference type="NCBI Taxonomy" id="722753"/>
    <lineage>
        <taxon>Eukaryota</taxon>
        <taxon>Sar</taxon>
        <taxon>Stramenopiles</taxon>
        <taxon>Ochrophyta</taxon>
        <taxon>Bolidophyceae</taxon>
        <taxon>Parmales</taxon>
        <taxon>Triparmaceae</taxon>
        <taxon>Triparma</taxon>
    </lineage>
</organism>
<keyword evidence="2" id="KW-0472">Membrane</keyword>
<evidence type="ECO:0000256" key="1">
    <source>
        <dbReference type="SAM" id="MobiDB-lite"/>
    </source>
</evidence>
<name>A0A9W7G3W7_9STRA</name>
<keyword evidence="4" id="KW-1185">Reference proteome</keyword>
<proteinExistence type="predicted"/>
<sequence>MWDDDGFGWDEAEVVIHKRMDSRALETSSEGDKTFTLAHGQVFLQVSFILDPGCYDISTITERQSSSGGGWAIVQVFSDFNTNLKRRTLGGDDANWLCTAGFTLPKRCKDNPTAMDCQDQERAKSELKNRGIAVPSPSPTAQVDPQPQTVQTDTGDSSTDPVVYGVAGALILSAVAVGATVLTMRRRRRLSLEEDDNPWVTNTPLSPPTMKVVRAMDGNSHLVE</sequence>
<keyword evidence="2" id="KW-1133">Transmembrane helix</keyword>
<dbReference type="Proteomes" id="UP001165065">
    <property type="component" value="Unassembled WGS sequence"/>
</dbReference>